<gene>
    <name evidence="2" type="ORF">ACFFLM_00965</name>
</gene>
<feature type="signal peptide" evidence="1">
    <location>
        <begin position="1"/>
        <end position="21"/>
    </location>
</feature>
<dbReference type="Proteomes" id="UP001589733">
    <property type="component" value="Unassembled WGS sequence"/>
</dbReference>
<protein>
    <submittedName>
        <fullName evidence="2">Uncharacterized protein</fullName>
    </submittedName>
</protein>
<organism evidence="2 3">
    <name type="scientific">Deinococcus oregonensis</name>
    <dbReference type="NCBI Taxonomy" id="1805970"/>
    <lineage>
        <taxon>Bacteria</taxon>
        <taxon>Thermotogati</taxon>
        <taxon>Deinococcota</taxon>
        <taxon>Deinococci</taxon>
        <taxon>Deinococcales</taxon>
        <taxon>Deinococcaceae</taxon>
        <taxon>Deinococcus</taxon>
    </lineage>
</organism>
<evidence type="ECO:0000256" key="1">
    <source>
        <dbReference type="SAM" id="SignalP"/>
    </source>
</evidence>
<dbReference type="EMBL" id="JBHLYR010000006">
    <property type="protein sequence ID" value="MFB9990558.1"/>
    <property type="molecule type" value="Genomic_DNA"/>
</dbReference>
<evidence type="ECO:0000313" key="3">
    <source>
        <dbReference type="Proteomes" id="UP001589733"/>
    </source>
</evidence>
<accession>A0ABV6ASS8</accession>
<keyword evidence="3" id="KW-1185">Reference proteome</keyword>
<evidence type="ECO:0000313" key="2">
    <source>
        <dbReference type="EMBL" id="MFB9990558.1"/>
    </source>
</evidence>
<proteinExistence type="predicted"/>
<dbReference type="RefSeq" id="WP_380004598.1">
    <property type="nucleotide sequence ID" value="NZ_JBHLYR010000006.1"/>
</dbReference>
<feature type="chain" id="PRO_5045336689" evidence="1">
    <location>
        <begin position="22"/>
        <end position="127"/>
    </location>
</feature>
<name>A0ABV6ASS8_9DEIO</name>
<keyword evidence="1" id="KW-0732">Signal</keyword>
<sequence length="127" mass="14225">MNIPARAICLPLCFLVYGAEAQPVDQNTRAGIDAHAFAYSGRHCAGRIEAQPAPTPKAITASQFKIVALVMDEVLKEQAAKDRSFQFKSDFNDKDLYRAVVKEATSTEFVMMFLKASRVYLYKCELR</sequence>
<comment type="caution">
    <text evidence="2">The sequence shown here is derived from an EMBL/GenBank/DDBJ whole genome shotgun (WGS) entry which is preliminary data.</text>
</comment>
<reference evidence="2 3" key="1">
    <citation type="submission" date="2024-09" db="EMBL/GenBank/DDBJ databases">
        <authorList>
            <person name="Sun Q."/>
            <person name="Mori K."/>
        </authorList>
    </citation>
    <scope>NUCLEOTIDE SEQUENCE [LARGE SCALE GENOMIC DNA]</scope>
    <source>
        <strain evidence="2 3">JCM 13503</strain>
    </source>
</reference>